<keyword evidence="6" id="KW-0560">Oxidoreductase</keyword>
<accession>A0A1E5L4D7</accession>
<dbReference type="SMART" id="SM00926">
    <property type="entry name" value="Molybdop_Fe4S4"/>
    <property type="match status" value="1"/>
</dbReference>
<dbReference type="Pfam" id="PF00384">
    <property type="entry name" value="Molybdopterin"/>
    <property type="match status" value="1"/>
</dbReference>
<organism evidence="11 12">
    <name type="scientific">Desulfuribacillus stibiiarsenatis</name>
    <dbReference type="NCBI Taxonomy" id="1390249"/>
    <lineage>
        <taxon>Bacteria</taxon>
        <taxon>Bacillati</taxon>
        <taxon>Bacillota</taxon>
        <taxon>Desulfuribacillia</taxon>
        <taxon>Desulfuribacillales</taxon>
        <taxon>Desulfuribacillaceae</taxon>
        <taxon>Desulfuribacillus</taxon>
    </lineage>
</organism>
<dbReference type="SUPFAM" id="SSF53706">
    <property type="entry name" value="Formate dehydrogenase/DMSO reductase, domains 1-3"/>
    <property type="match status" value="1"/>
</dbReference>
<dbReference type="SUPFAM" id="SSF50692">
    <property type="entry name" value="ADC-like"/>
    <property type="match status" value="1"/>
</dbReference>
<evidence type="ECO:0000313" key="11">
    <source>
        <dbReference type="EMBL" id="OEH85000.1"/>
    </source>
</evidence>
<dbReference type="InterPro" id="IPR009010">
    <property type="entry name" value="Asp_de-COase-like_dom_sf"/>
</dbReference>
<keyword evidence="12" id="KW-1185">Reference proteome</keyword>
<gene>
    <name evidence="11" type="ORF">BHU72_07375</name>
</gene>
<evidence type="ECO:0000256" key="2">
    <source>
        <dbReference type="ARBA" id="ARBA00022485"/>
    </source>
</evidence>
<proteinExistence type="inferred from homology"/>
<dbReference type="Pfam" id="PF01568">
    <property type="entry name" value="Molydop_binding"/>
    <property type="match status" value="1"/>
</dbReference>
<keyword evidence="2" id="KW-0004">4Fe-4S</keyword>
<dbReference type="OrthoDB" id="9805142at2"/>
<dbReference type="InterPro" id="IPR006657">
    <property type="entry name" value="MoPterin_dinucl-bd_dom"/>
</dbReference>
<dbReference type="Gene3D" id="2.40.40.20">
    <property type="match status" value="1"/>
</dbReference>
<dbReference type="RefSeq" id="WP_069702735.1">
    <property type="nucleotide sequence ID" value="NZ_MJAT01000035.1"/>
</dbReference>
<dbReference type="GO" id="GO:0016491">
    <property type="term" value="F:oxidoreductase activity"/>
    <property type="evidence" value="ECO:0007669"/>
    <property type="project" value="UniProtKB-KW"/>
</dbReference>
<keyword evidence="4" id="KW-0479">Metal-binding</keyword>
<evidence type="ECO:0000256" key="4">
    <source>
        <dbReference type="ARBA" id="ARBA00022723"/>
    </source>
</evidence>
<evidence type="ECO:0000256" key="9">
    <source>
        <dbReference type="SAM" id="MobiDB-lite"/>
    </source>
</evidence>
<dbReference type="PANTHER" id="PTHR43742:SF9">
    <property type="entry name" value="TETRATHIONATE REDUCTASE SUBUNIT A"/>
    <property type="match status" value="1"/>
</dbReference>
<dbReference type="GO" id="GO:0046872">
    <property type="term" value="F:metal ion binding"/>
    <property type="evidence" value="ECO:0007669"/>
    <property type="project" value="UniProtKB-KW"/>
</dbReference>
<evidence type="ECO:0000256" key="6">
    <source>
        <dbReference type="ARBA" id="ARBA00023002"/>
    </source>
</evidence>
<dbReference type="InterPro" id="IPR006311">
    <property type="entry name" value="TAT_signal"/>
</dbReference>
<evidence type="ECO:0000256" key="1">
    <source>
        <dbReference type="ARBA" id="ARBA00010312"/>
    </source>
</evidence>
<dbReference type="InterPro" id="IPR006963">
    <property type="entry name" value="Mopterin_OxRdtase_4Fe-4S_dom"/>
</dbReference>
<name>A0A1E5L4D7_9FIRM</name>
<sequence length="1029" mass="115158">MTNDNKEFEIEKETTDKDRASRKDFLKKAGMAGLAGAATLATSTFPVRANQDRKANKKLDSIGTELDHNVRNVYTNCLGCDHRCGVRVRVEDDRITRVQGNPYSPQNMAFDEIEYATPAKESLKKAGRICLKGGSAAHVAHDPYRIIKPLKRKGPRGSDQWEVISWNQLIEEVVEGGKLFKHIGEDRHVEGLREVRSFDPVDPLQPELGPKANQVLFANGGGGYQQPRPGLITRWTDSYGTINYVDHTDACQLGWYMGFRFANDFKADNWRPDYINAKFIMTMGITVFTGGKPGLIGISSLATKRVEEGQLKMVTIDPKAPRTKLAKWVPVKPGRDMSILLGMTRWIFENGKFDTKFLENTSEKAAKADKEKTYSGATYLVMPEKRRHVRGKDIGYSGDDAEKYVVLDPQTKEMKLFDQVDHGELFYTGELELEGKKTQVKTGLTVWKELTYEHTLDEYAEDAGVSKATIIELATEFTSYGKQAATDSYRGLGHQPGGAYIGWAMWMMNNLIGNIGHKGGLVKAGGNFDYTKGYYDLKLSGAPKKEGVRLDRRQFEYENTTEYKNLVAANKNPYPSKLPWYPLNIRGGAWCEMFMGADHKYPYPAKIAITYWADLVYNSPSGTRFEETFSDTDKIPLHIAVSTQYGMTARLADYIVPDCTYLDGMYFTLGYHFSPVKVNALRAPAVTNPAGVTLETFLADTAKRLGMVGFGEGAIPDKNGKLHPFHISEDYCAKAYANIAYNAKTPSASAEEIKFVEENHVCTDLFKKSITEEEWAKVCYLLARGGVFENYEDAFDADGLHKHTPAQPFFFYSDRLAKTKNPATGELWPDLPRIDLPGKDFFGRSIDELDGPEYNFYLTSTKHPTMTKGRSQNFYWALEITPENYVEINVNDAQKLGINDGDKVKVSSTVLPKGAIGNAKVTNLVAEGVVGIYHSWGQRGYGATDVQIDGAEQAIQGMKLGKWNDNLFGEELKGFIHGNHVIKDSRRGKGIFANELCGLFEYNGNRTISVDPTNGAPNYYYHKVKIEKV</sequence>
<keyword evidence="3" id="KW-0500">Molybdenum</keyword>
<protein>
    <recommendedName>
        <fullName evidence="10">4Fe-4S Mo/W bis-MGD-type domain-containing protein</fullName>
    </recommendedName>
</protein>
<evidence type="ECO:0000256" key="3">
    <source>
        <dbReference type="ARBA" id="ARBA00022505"/>
    </source>
</evidence>
<dbReference type="GO" id="GO:0043546">
    <property type="term" value="F:molybdopterin cofactor binding"/>
    <property type="evidence" value="ECO:0007669"/>
    <property type="project" value="InterPro"/>
</dbReference>
<evidence type="ECO:0000256" key="7">
    <source>
        <dbReference type="ARBA" id="ARBA00023004"/>
    </source>
</evidence>
<dbReference type="Proteomes" id="UP000095255">
    <property type="component" value="Unassembled WGS sequence"/>
</dbReference>
<feature type="region of interest" description="Disordered" evidence="9">
    <location>
        <begin position="1"/>
        <end position="21"/>
    </location>
</feature>
<dbReference type="EMBL" id="MJAT01000035">
    <property type="protein sequence ID" value="OEH85000.1"/>
    <property type="molecule type" value="Genomic_DNA"/>
</dbReference>
<feature type="domain" description="4Fe-4S Mo/W bis-MGD-type" evidence="10">
    <location>
        <begin position="70"/>
        <end position="144"/>
    </location>
</feature>
<reference evidence="11 12" key="1">
    <citation type="submission" date="2016-09" db="EMBL/GenBank/DDBJ databases">
        <title>Desulfuribacillus arsenicus sp. nov., an obligately anaerobic, dissimilatory arsenic- and antimonate-reducing bacterium isolated from anoxic sediments.</title>
        <authorList>
            <person name="Abin C.A."/>
            <person name="Hollibaugh J.T."/>
        </authorList>
    </citation>
    <scope>NUCLEOTIDE SEQUENCE [LARGE SCALE GENOMIC DNA]</scope>
    <source>
        <strain evidence="11 12">MLFW-2</strain>
    </source>
</reference>
<comment type="caution">
    <text evidence="11">The sequence shown here is derived from an EMBL/GenBank/DDBJ whole genome shotgun (WGS) entry which is preliminary data.</text>
</comment>
<dbReference type="GO" id="GO:0051539">
    <property type="term" value="F:4 iron, 4 sulfur cluster binding"/>
    <property type="evidence" value="ECO:0007669"/>
    <property type="project" value="UniProtKB-KW"/>
</dbReference>
<evidence type="ECO:0000256" key="8">
    <source>
        <dbReference type="ARBA" id="ARBA00023014"/>
    </source>
</evidence>
<dbReference type="Gene3D" id="3.40.50.740">
    <property type="match status" value="1"/>
</dbReference>
<dbReference type="InterPro" id="IPR006656">
    <property type="entry name" value="Mopterin_OxRdtase"/>
</dbReference>
<dbReference type="PROSITE" id="PS51669">
    <property type="entry name" value="4FE4S_MOW_BIS_MGD"/>
    <property type="match status" value="1"/>
</dbReference>
<keyword evidence="7" id="KW-0408">Iron</keyword>
<dbReference type="STRING" id="1390249.BHU72_07375"/>
<dbReference type="InterPro" id="IPR050612">
    <property type="entry name" value="Prok_Mopterin_Oxidored"/>
</dbReference>
<dbReference type="PANTHER" id="PTHR43742">
    <property type="entry name" value="TRIMETHYLAMINE-N-OXIDE REDUCTASE"/>
    <property type="match status" value="1"/>
</dbReference>
<keyword evidence="5" id="KW-0732">Signal</keyword>
<evidence type="ECO:0000313" key="12">
    <source>
        <dbReference type="Proteomes" id="UP000095255"/>
    </source>
</evidence>
<dbReference type="Pfam" id="PF04879">
    <property type="entry name" value="Molybdop_Fe4S4"/>
    <property type="match status" value="1"/>
</dbReference>
<dbReference type="Gene3D" id="3.40.228.10">
    <property type="entry name" value="Dimethylsulfoxide Reductase, domain 2"/>
    <property type="match status" value="1"/>
</dbReference>
<comment type="similarity">
    <text evidence="1">Belongs to the prokaryotic molybdopterin-containing oxidoreductase family.</text>
</comment>
<evidence type="ECO:0000259" key="10">
    <source>
        <dbReference type="PROSITE" id="PS51669"/>
    </source>
</evidence>
<dbReference type="Gene3D" id="3.30.200.210">
    <property type="match status" value="1"/>
</dbReference>
<dbReference type="PROSITE" id="PS51318">
    <property type="entry name" value="TAT"/>
    <property type="match status" value="1"/>
</dbReference>
<dbReference type="AlphaFoldDB" id="A0A1E5L4D7"/>
<evidence type="ECO:0000256" key="5">
    <source>
        <dbReference type="ARBA" id="ARBA00022729"/>
    </source>
</evidence>
<keyword evidence="8" id="KW-0411">Iron-sulfur</keyword>